<evidence type="ECO:0000256" key="5">
    <source>
        <dbReference type="SAM" id="MobiDB-lite"/>
    </source>
</evidence>
<accession>A0A1H4LLC2</accession>
<feature type="chain" id="PRO_5038661365" evidence="6">
    <location>
        <begin position="33"/>
        <end position="319"/>
    </location>
</feature>
<dbReference type="CDD" id="cd01004">
    <property type="entry name" value="PBP2_MidA_like"/>
    <property type="match status" value="1"/>
</dbReference>
<comment type="subcellular location">
    <subcellularLocation>
        <location evidence="1">Cell envelope</location>
    </subcellularLocation>
</comment>
<dbReference type="PROSITE" id="PS01039">
    <property type="entry name" value="SBP_BACTERIAL_3"/>
    <property type="match status" value="1"/>
</dbReference>
<keyword evidence="3 6" id="KW-0732">Signal</keyword>
<dbReference type="STRING" id="156980.SAMN04489745_1045"/>
<evidence type="ECO:0000259" key="7">
    <source>
        <dbReference type="SMART" id="SM00062"/>
    </source>
</evidence>
<sequence>MMFNRSLFGSTKVKTAAVLAIGALALSACTNASETADNGSKPSSGSSSTATFDPSTVQKDDALAAKVPAAIKTKGTLVVGSDTSYAPAEFLDADGQTPIGYDVDIAKAIGAKLGLKVQVQTAEFTGILPALGPKYDLGISSFTINKERLQAVNMVSYFKAGTTWAVKKGNPKGFSLDDVCGKSIGVQTGTVQEDPDLKDRNKKCVDAGKKPIDIVTLKNQTDVTTRLVNGSIDAMAADSPIIGYALTQTNGQLEKIGDIYDAAPQGVTVAKADTALATLVQDTLNSLIADGSYKKILDAWGNSEGAITKSELNPAPAAS</sequence>
<evidence type="ECO:0000256" key="4">
    <source>
        <dbReference type="RuleBase" id="RU003744"/>
    </source>
</evidence>
<dbReference type="PANTHER" id="PTHR35936">
    <property type="entry name" value="MEMBRANE-BOUND LYTIC MUREIN TRANSGLYCOSYLASE F"/>
    <property type="match status" value="1"/>
</dbReference>
<evidence type="ECO:0000256" key="3">
    <source>
        <dbReference type="ARBA" id="ARBA00022729"/>
    </source>
</evidence>
<name>A0A1H4LLC2_9MICC</name>
<comment type="similarity">
    <text evidence="2 4">Belongs to the bacterial solute-binding protein 3 family.</text>
</comment>
<dbReference type="EMBL" id="FNSN01000003">
    <property type="protein sequence ID" value="SEB71441.1"/>
    <property type="molecule type" value="Genomic_DNA"/>
</dbReference>
<dbReference type="InterPro" id="IPR001638">
    <property type="entry name" value="Solute-binding_3/MltF_N"/>
</dbReference>
<dbReference type="SMART" id="SM00062">
    <property type="entry name" value="PBPb"/>
    <property type="match status" value="1"/>
</dbReference>
<dbReference type="PROSITE" id="PS51257">
    <property type="entry name" value="PROKAR_LIPOPROTEIN"/>
    <property type="match status" value="1"/>
</dbReference>
<reference evidence="8 9" key="1">
    <citation type="submission" date="2016-10" db="EMBL/GenBank/DDBJ databases">
        <authorList>
            <person name="de Groot N.N."/>
        </authorList>
    </citation>
    <scope>NUCLEOTIDE SEQUENCE [LARGE SCALE GENOMIC DNA]</scope>
    <source>
        <strain evidence="8 9">DSM 10495</strain>
    </source>
</reference>
<evidence type="ECO:0000256" key="2">
    <source>
        <dbReference type="ARBA" id="ARBA00010333"/>
    </source>
</evidence>
<keyword evidence="9" id="KW-1185">Reference proteome</keyword>
<evidence type="ECO:0000256" key="1">
    <source>
        <dbReference type="ARBA" id="ARBA00004196"/>
    </source>
</evidence>
<dbReference type="Pfam" id="PF00497">
    <property type="entry name" value="SBP_bac_3"/>
    <property type="match status" value="1"/>
</dbReference>
<organism evidence="8 9">
    <name type="scientific">Arthrobacter woluwensis</name>
    <dbReference type="NCBI Taxonomy" id="156980"/>
    <lineage>
        <taxon>Bacteria</taxon>
        <taxon>Bacillati</taxon>
        <taxon>Actinomycetota</taxon>
        <taxon>Actinomycetes</taxon>
        <taxon>Micrococcales</taxon>
        <taxon>Micrococcaceae</taxon>
        <taxon>Arthrobacter</taxon>
    </lineage>
</organism>
<dbReference type="Proteomes" id="UP000182652">
    <property type="component" value="Unassembled WGS sequence"/>
</dbReference>
<evidence type="ECO:0000313" key="8">
    <source>
        <dbReference type="EMBL" id="SEB71441.1"/>
    </source>
</evidence>
<dbReference type="Gene3D" id="3.40.190.10">
    <property type="entry name" value="Periplasmic binding protein-like II"/>
    <property type="match status" value="2"/>
</dbReference>
<proteinExistence type="inferred from homology"/>
<evidence type="ECO:0000313" key="9">
    <source>
        <dbReference type="Proteomes" id="UP000182652"/>
    </source>
</evidence>
<dbReference type="RefSeq" id="WP_066211835.1">
    <property type="nucleotide sequence ID" value="NZ_FNSN01000003.1"/>
</dbReference>
<feature type="domain" description="Solute-binding protein family 3/N-terminal" evidence="7">
    <location>
        <begin position="76"/>
        <end position="304"/>
    </location>
</feature>
<feature type="region of interest" description="Disordered" evidence="5">
    <location>
        <begin position="34"/>
        <end position="54"/>
    </location>
</feature>
<evidence type="ECO:0000256" key="6">
    <source>
        <dbReference type="SAM" id="SignalP"/>
    </source>
</evidence>
<feature type="signal peptide" evidence="6">
    <location>
        <begin position="1"/>
        <end position="32"/>
    </location>
</feature>
<gene>
    <name evidence="8" type="ORF">SAMN04489745_1045</name>
</gene>
<feature type="compositionally biased region" description="Low complexity" evidence="5">
    <location>
        <begin position="36"/>
        <end position="54"/>
    </location>
</feature>
<dbReference type="AlphaFoldDB" id="A0A1H4LLC2"/>
<dbReference type="SUPFAM" id="SSF53850">
    <property type="entry name" value="Periplasmic binding protein-like II"/>
    <property type="match status" value="1"/>
</dbReference>
<dbReference type="GO" id="GO:0030313">
    <property type="term" value="C:cell envelope"/>
    <property type="evidence" value="ECO:0007669"/>
    <property type="project" value="UniProtKB-SubCell"/>
</dbReference>
<dbReference type="InterPro" id="IPR018313">
    <property type="entry name" value="SBP_3_CS"/>
</dbReference>
<dbReference type="PANTHER" id="PTHR35936:SF17">
    <property type="entry name" value="ARGININE-BINDING EXTRACELLULAR PROTEIN ARTP"/>
    <property type="match status" value="1"/>
</dbReference>
<protein>
    <submittedName>
        <fullName evidence="8">Amino acid ABC transporter substrate-binding protein, PAAT family</fullName>
    </submittedName>
</protein>